<dbReference type="GO" id="GO:0007018">
    <property type="term" value="P:microtubule-based movement"/>
    <property type="evidence" value="ECO:0007669"/>
    <property type="project" value="InterPro"/>
</dbReference>
<dbReference type="Gene3D" id="3.40.850.10">
    <property type="entry name" value="Kinesin motor domain"/>
    <property type="match status" value="1"/>
</dbReference>
<dbReference type="Proteomes" id="UP000005207">
    <property type="component" value="Unplaced"/>
</dbReference>
<evidence type="ECO:0000256" key="7">
    <source>
        <dbReference type="ARBA" id="ARBA00023054"/>
    </source>
</evidence>
<comment type="subcellular location">
    <subcellularLocation>
        <location evidence="1">Cytoplasm</location>
        <location evidence="1">Cytoskeleton</location>
        <location evidence="1">Spindle</location>
    </subcellularLocation>
</comment>
<dbReference type="PANTHER" id="PTHR47970:SF29">
    <property type="entry name" value="KINESIN FAMILY MEMBER 20B"/>
    <property type="match status" value="1"/>
</dbReference>
<evidence type="ECO:0000256" key="4">
    <source>
        <dbReference type="ARBA" id="ARBA00022701"/>
    </source>
</evidence>
<dbReference type="Pfam" id="PF00225">
    <property type="entry name" value="Kinesin"/>
    <property type="match status" value="1"/>
</dbReference>
<feature type="compositionally biased region" description="Acidic residues" evidence="13">
    <location>
        <begin position="460"/>
        <end position="477"/>
    </location>
</feature>
<evidence type="ECO:0000256" key="3">
    <source>
        <dbReference type="ARBA" id="ARBA00022553"/>
    </source>
</evidence>
<keyword evidence="6 10" id="KW-0067">ATP-binding</keyword>
<dbReference type="GO" id="GO:0005876">
    <property type="term" value="C:spindle microtubule"/>
    <property type="evidence" value="ECO:0007669"/>
    <property type="project" value="TreeGrafter"/>
</dbReference>
<evidence type="ECO:0000256" key="12">
    <source>
        <dbReference type="SAM" id="Coils"/>
    </source>
</evidence>
<sequence>HVFLCFIFSYFDTKASDCVTIEGPDTVVLKAPRSCQSNRQSDKSLPQTAQRFTFTQVFGPEASQRKVFEGSVRGLVRDVLQGGNCLVFTYGVTNAGKTFTFLGPDHDSGLLPRSLSVIFNSIEGRLYGRCDLKPQRCRDFSRLTPDQQAAESSSKRNLLRMLKEVRQATGSSSLSSDSSVNSVSEADSFCLDVDSNVRFSVWVSFCEIYNENIHDLLEQVPGGQQKRTVLRLSQDVKGNSFIKDLRWVQVSSSEEAYRVMKIGKRNQSFSSTRLNQLSSRSHSIFSIRILRVDDVGVPRVLGISELALCDLAGSERCSRTHNTGERLKEAGNINSSLLTLGKCIHAMRLNQNAKFQHHIPFRESKLTHFLQFFFCGAGRVSMVVNINQNSSCFDETLNVLKFSALAQKVSEHERVRLPVFIRSAMELSLIIDEADCRRNVSGRGRKSSLVAWETSLEDVLEDEDGEEGEEDGEEESMMEGTVLEAGGEDEEKWDVTMEEEEKVREEVSAEFMELFKKMEKDYSDRLEKEREILEERAEKRVEILKNLVSKTVDLSALSTDILIMIDYLEKIREDAQSVHRCLTQHTHTTGTTHTHTHAHTHTHTDSTGPGAGFKQDASR</sequence>
<dbReference type="GO" id="GO:0008574">
    <property type="term" value="F:plus-end-directed microtubule motor activity"/>
    <property type="evidence" value="ECO:0007669"/>
    <property type="project" value="TreeGrafter"/>
</dbReference>
<dbReference type="PRINTS" id="PR00380">
    <property type="entry name" value="KINESINHEAVY"/>
</dbReference>
<keyword evidence="8 10" id="KW-0505">Motor protein</keyword>
<gene>
    <name evidence="15" type="primary">LOC100699756</name>
</gene>
<keyword evidence="5 10" id="KW-0547">Nucleotide-binding</keyword>
<dbReference type="InterPro" id="IPR036961">
    <property type="entry name" value="Kinesin_motor_dom_sf"/>
</dbReference>
<dbReference type="SMART" id="SM00129">
    <property type="entry name" value="KISc"/>
    <property type="match status" value="1"/>
</dbReference>
<dbReference type="PANTHER" id="PTHR47970">
    <property type="entry name" value="KINESIN-LIKE PROTEIN KIF11"/>
    <property type="match status" value="1"/>
</dbReference>
<feature type="domain" description="Kinesin motor" evidence="14">
    <location>
        <begin position="1"/>
        <end position="409"/>
    </location>
</feature>
<keyword evidence="7 12" id="KW-0175">Coiled coil</keyword>
<comment type="similarity">
    <text evidence="10 11">Belongs to the TRAFAC class myosin-kinesin ATPase superfamily. Kinesin family.</text>
</comment>
<evidence type="ECO:0000313" key="16">
    <source>
        <dbReference type="Proteomes" id="UP000005207"/>
    </source>
</evidence>
<keyword evidence="3" id="KW-0597">Phosphoprotein</keyword>
<dbReference type="GO" id="GO:0051231">
    <property type="term" value="P:spindle elongation"/>
    <property type="evidence" value="ECO:0007669"/>
    <property type="project" value="TreeGrafter"/>
</dbReference>
<evidence type="ECO:0000256" key="10">
    <source>
        <dbReference type="PROSITE-ProRule" id="PRU00283"/>
    </source>
</evidence>
<dbReference type="InterPro" id="IPR001752">
    <property type="entry name" value="Kinesin_motor_dom"/>
</dbReference>
<keyword evidence="4 11" id="KW-0493">Microtubule</keyword>
<dbReference type="AlphaFoldDB" id="A0A669ES20"/>
<protein>
    <recommendedName>
        <fullName evidence="11">Kinesin-like protein</fullName>
    </recommendedName>
</protein>
<evidence type="ECO:0000259" key="14">
    <source>
        <dbReference type="PROSITE" id="PS50067"/>
    </source>
</evidence>
<dbReference type="SUPFAM" id="SSF52540">
    <property type="entry name" value="P-loop containing nucleoside triphosphate hydrolases"/>
    <property type="match status" value="1"/>
</dbReference>
<dbReference type="GO" id="GO:0005634">
    <property type="term" value="C:nucleus"/>
    <property type="evidence" value="ECO:0007669"/>
    <property type="project" value="TreeGrafter"/>
</dbReference>
<organism evidence="15 16">
    <name type="scientific">Oreochromis niloticus</name>
    <name type="common">Nile tilapia</name>
    <name type="synonym">Tilapia nilotica</name>
    <dbReference type="NCBI Taxonomy" id="8128"/>
    <lineage>
        <taxon>Eukaryota</taxon>
        <taxon>Metazoa</taxon>
        <taxon>Chordata</taxon>
        <taxon>Craniata</taxon>
        <taxon>Vertebrata</taxon>
        <taxon>Euteleostomi</taxon>
        <taxon>Actinopterygii</taxon>
        <taxon>Neopterygii</taxon>
        <taxon>Teleostei</taxon>
        <taxon>Neoteleostei</taxon>
        <taxon>Acanthomorphata</taxon>
        <taxon>Ovalentaria</taxon>
        <taxon>Cichlomorphae</taxon>
        <taxon>Cichliformes</taxon>
        <taxon>Cichlidae</taxon>
        <taxon>African cichlids</taxon>
        <taxon>Pseudocrenilabrinae</taxon>
        <taxon>Oreochromini</taxon>
        <taxon>Oreochromis</taxon>
    </lineage>
</organism>
<feature type="binding site" evidence="10">
    <location>
        <begin position="91"/>
        <end position="98"/>
    </location>
    <ligand>
        <name>ATP</name>
        <dbReference type="ChEBI" id="CHEBI:30616"/>
    </ligand>
</feature>
<dbReference type="PROSITE" id="PS00411">
    <property type="entry name" value="KINESIN_MOTOR_1"/>
    <property type="match status" value="1"/>
</dbReference>
<reference evidence="15" key="2">
    <citation type="submission" date="2025-09" db="UniProtKB">
        <authorList>
            <consortium name="Ensembl"/>
        </authorList>
    </citation>
    <scope>IDENTIFICATION</scope>
</reference>
<dbReference type="InterPro" id="IPR019821">
    <property type="entry name" value="Kinesin_motor_CS"/>
</dbReference>
<dbReference type="GO" id="GO:0008017">
    <property type="term" value="F:microtubule binding"/>
    <property type="evidence" value="ECO:0007669"/>
    <property type="project" value="InterPro"/>
</dbReference>
<evidence type="ECO:0000256" key="2">
    <source>
        <dbReference type="ARBA" id="ARBA00022490"/>
    </source>
</evidence>
<feature type="region of interest" description="Disordered" evidence="13">
    <location>
        <begin position="588"/>
        <end position="619"/>
    </location>
</feature>
<keyword evidence="2" id="KW-0963">Cytoplasm</keyword>
<dbReference type="Ensembl" id="ENSONIT00000055708.1">
    <property type="protein sequence ID" value="ENSONIP00000074165.1"/>
    <property type="gene ID" value="ENSONIG00000019118.2"/>
</dbReference>
<evidence type="ECO:0000256" key="6">
    <source>
        <dbReference type="ARBA" id="ARBA00022840"/>
    </source>
</evidence>
<dbReference type="InterPro" id="IPR047149">
    <property type="entry name" value="KIF11-like"/>
</dbReference>
<dbReference type="GeneTree" id="ENSGT00940000155989"/>
<evidence type="ECO:0000313" key="15">
    <source>
        <dbReference type="Ensembl" id="ENSONIP00000074165.1"/>
    </source>
</evidence>
<evidence type="ECO:0000256" key="9">
    <source>
        <dbReference type="ARBA" id="ARBA00023212"/>
    </source>
</evidence>
<dbReference type="GO" id="GO:0072686">
    <property type="term" value="C:mitotic spindle"/>
    <property type="evidence" value="ECO:0007669"/>
    <property type="project" value="TreeGrafter"/>
</dbReference>
<reference evidence="15" key="1">
    <citation type="submission" date="2025-08" db="UniProtKB">
        <authorList>
            <consortium name="Ensembl"/>
        </authorList>
    </citation>
    <scope>IDENTIFICATION</scope>
</reference>
<evidence type="ECO:0000256" key="8">
    <source>
        <dbReference type="ARBA" id="ARBA00023175"/>
    </source>
</evidence>
<evidence type="ECO:0000256" key="5">
    <source>
        <dbReference type="ARBA" id="ARBA00022741"/>
    </source>
</evidence>
<keyword evidence="9" id="KW-0206">Cytoskeleton</keyword>
<name>A0A669ES20_ORENI</name>
<evidence type="ECO:0000256" key="11">
    <source>
        <dbReference type="RuleBase" id="RU000394"/>
    </source>
</evidence>
<dbReference type="GO" id="GO:0090307">
    <property type="term" value="P:mitotic spindle assembly"/>
    <property type="evidence" value="ECO:0007669"/>
    <property type="project" value="TreeGrafter"/>
</dbReference>
<dbReference type="PROSITE" id="PS50067">
    <property type="entry name" value="KINESIN_MOTOR_2"/>
    <property type="match status" value="1"/>
</dbReference>
<evidence type="ECO:0000256" key="13">
    <source>
        <dbReference type="SAM" id="MobiDB-lite"/>
    </source>
</evidence>
<accession>A0A669ES20</accession>
<proteinExistence type="inferred from homology"/>
<feature type="region of interest" description="Disordered" evidence="13">
    <location>
        <begin position="460"/>
        <end position="487"/>
    </location>
</feature>
<keyword evidence="16" id="KW-1185">Reference proteome</keyword>
<evidence type="ECO:0000256" key="1">
    <source>
        <dbReference type="ARBA" id="ARBA00004186"/>
    </source>
</evidence>
<feature type="coiled-coil region" evidence="12">
    <location>
        <begin position="516"/>
        <end position="543"/>
    </location>
</feature>
<dbReference type="GO" id="GO:0005524">
    <property type="term" value="F:ATP binding"/>
    <property type="evidence" value="ECO:0007669"/>
    <property type="project" value="UniProtKB-UniRule"/>
</dbReference>
<dbReference type="CDD" id="cd21786">
    <property type="entry name" value="RBD_KIF20B"/>
    <property type="match status" value="1"/>
</dbReference>
<dbReference type="InterPro" id="IPR027417">
    <property type="entry name" value="P-loop_NTPase"/>
</dbReference>